<dbReference type="PROSITE" id="PS50975">
    <property type="entry name" value="ATP_GRASP"/>
    <property type="match status" value="1"/>
</dbReference>
<proteinExistence type="predicted"/>
<dbReference type="Proteomes" id="UP001273589">
    <property type="component" value="Unassembled WGS sequence"/>
</dbReference>
<evidence type="ECO:0000313" key="7">
    <source>
        <dbReference type="EMBL" id="MDX3135152.1"/>
    </source>
</evidence>
<reference evidence="7" key="1">
    <citation type="journal article" date="2023" name="Microb. Genom.">
        <title>Mesoterricola silvestris gen. nov., sp. nov., Mesoterricola sediminis sp. nov., Geothrix oryzae sp. nov., Geothrix edaphica sp. nov., Geothrix rubra sp. nov., and Geothrix limicola sp. nov., six novel members of Acidobacteriota isolated from soils.</title>
        <authorList>
            <person name="Weisberg A.J."/>
            <person name="Pearce E."/>
            <person name="Kramer C.G."/>
            <person name="Chang J.H."/>
            <person name="Clarke C.R."/>
        </authorList>
    </citation>
    <scope>NUCLEOTIDE SEQUENCE</scope>
    <source>
        <strain evidence="7">ND06-05F</strain>
    </source>
</reference>
<evidence type="ECO:0000256" key="5">
    <source>
        <dbReference type="SAM" id="MobiDB-lite"/>
    </source>
</evidence>
<comment type="caution">
    <text evidence="7">The sequence shown here is derived from an EMBL/GenBank/DDBJ whole genome shotgun (WGS) entry which is preliminary data.</text>
</comment>
<feature type="non-terminal residue" evidence="7">
    <location>
        <position position="667"/>
    </location>
</feature>
<evidence type="ECO:0000259" key="6">
    <source>
        <dbReference type="PROSITE" id="PS50975"/>
    </source>
</evidence>
<keyword evidence="3 4" id="KW-0067">ATP-binding</keyword>
<feature type="region of interest" description="Disordered" evidence="5">
    <location>
        <begin position="402"/>
        <end position="573"/>
    </location>
</feature>
<evidence type="ECO:0000313" key="8">
    <source>
        <dbReference type="Proteomes" id="UP001273589"/>
    </source>
</evidence>
<dbReference type="RefSeq" id="WP_319697514.1">
    <property type="nucleotide sequence ID" value="NZ_JARAWN010000368.1"/>
</dbReference>
<evidence type="ECO:0000256" key="3">
    <source>
        <dbReference type="ARBA" id="ARBA00022840"/>
    </source>
</evidence>
<dbReference type="Pfam" id="PF18603">
    <property type="entry name" value="LAL_C2"/>
    <property type="match status" value="1"/>
</dbReference>
<dbReference type="EMBL" id="JARAWN010000368">
    <property type="protein sequence ID" value="MDX3135152.1"/>
    <property type="molecule type" value="Genomic_DNA"/>
</dbReference>
<dbReference type="InterPro" id="IPR013815">
    <property type="entry name" value="ATP_grasp_subdomain_1"/>
</dbReference>
<evidence type="ECO:0000256" key="4">
    <source>
        <dbReference type="PROSITE-ProRule" id="PRU00409"/>
    </source>
</evidence>
<dbReference type="Gene3D" id="3.40.50.20">
    <property type="match status" value="1"/>
</dbReference>
<dbReference type="SUPFAM" id="SSF56059">
    <property type="entry name" value="Glutathione synthetase ATP-binding domain-like"/>
    <property type="match status" value="1"/>
</dbReference>
<evidence type="ECO:0000256" key="1">
    <source>
        <dbReference type="ARBA" id="ARBA00022598"/>
    </source>
</evidence>
<feature type="compositionally biased region" description="Low complexity" evidence="5">
    <location>
        <begin position="560"/>
        <end position="572"/>
    </location>
</feature>
<evidence type="ECO:0000256" key="2">
    <source>
        <dbReference type="ARBA" id="ARBA00022741"/>
    </source>
</evidence>
<dbReference type="GO" id="GO:0005524">
    <property type="term" value="F:ATP binding"/>
    <property type="evidence" value="ECO:0007669"/>
    <property type="project" value="UniProtKB-UniRule"/>
</dbReference>
<feature type="domain" description="ATP-grasp" evidence="6">
    <location>
        <begin position="117"/>
        <end position="312"/>
    </location>
</feature>
<dbReference type="Gene3D" id="3.30.470.20">
    <property type="entry name" value="ATP-grasp fold, B domain"/>
    <property type="match status" value="1"/>
</dbReference>
<keyword evidence="1" id="KW-0436">Ligase</keyword>
<protein>
    <submittedName>
        <fullName evidence="7">ATP-grasp domain-containing protein</fullName>
    </submittedName>
</protein>
<dbReference type="SMART" id="SM01209">
    <property type="entry name" value="GARS_A"/>
    <property type="match status" value="1"/>
</dbReference>
<sequence length="667" mass="70514">MHIVLVETASVRGFDMIAEMADSGIEVSFVTETLDAHRKNPGFELSARAARIVEVPHLARGVLADRLRGRLGPLPPDGVICRDEVHLPAAAELARDLGLPHESPSAARILSDKAAVRARLTERGIGALAWRVAATAAEGLAAVDEIGLPVVVKPTAGGWSVGVSIAWSRAQAARALAEVLGVPAGPDGTPPRALVEEYAVGRHVSAELLVQDHRTVLLGFAERLPAPPGQTAELGGHFPARIEQEAAARAFVLDAVRAIGVRSSAVHAELLLTPTGPELIEINGRVAGHVVARQMSLALKRSLTADLVALAVGDPVREAAPNESVVALHHLFSPVDAVVRGTKPQDVLTDEVIESHVTAGTGDRVAALRTNHDRIGYVLARGRTGDEAARHAAEAARRILESLELHPVPDTTETADALPADPEPQNSPTHHLPTPGQSRPDRLPIPGQSRPDRLPAARDLRPDRPPTPGETRPDDLPAAGESPTGRLPLPENSPTDRLPLPGETRPDDLPAAGESPTNRLPLPENSPTDRLPVPGESPTGRLPAAGDLRTGRPPHQVGEPSAHAPHAPQAPHDVPCGEHVLVLLGAEDPADRIMAALGAVTARVSVIWTSGPDGERRARTRWQHHCRGQWHTASTGPDIRAAARRIHAAEPVRAMLTFSAAHGARQL</sequence>
<name>A0AAJ2PXW5_9ACTN</name>
<dbReference type="AlphaFoldDB" id="A0AAJ2PXW5"/>
<dbReference type="InterPro" id="IPR040570">
    <property type="entry name" value="LAL_C2"/>
</dbReference>
<dbReference type="PANTHER" id="PTHR43585">
    <property type="entry name" value="FUMIPYRROLE BIOSYNTHESIS PROTEIN C"/>
    <property type="match status" value="1"/>
</dbReference>
<dbReference type="InterPro" id="IPR011761">
    <property type="entry name" value="ATP-grasp"/>
</dbReference>
<organism evidence="7 8">
    <name type="scientific">Streptomyces europaeiscabiei</name>
    <dbReference type="NCBI Taxonomy" id="146819"/>
    <lineage>
        <taxon>Bacteria</taxon>
        <taxon>Bacillati</taxon>
        <taxon>Actinomycetota</taxon>
        <taxon>Actinomycetes</taxon>
        <taxon>Kitasatosporales</taxon>
        <taxon>Streptomycetaceae</taxon>
        <taxon>Streptomyces</taxon>
    </lineage>
</organism>
<gene>
    <name evidence="7" type="ORF">PV367_36395</name>
</gene>
<accession>A0AAJ2PXW5</accession>
<dbReference type="Pfam" id="PF13535">
    <property type="entry name" value="ATP-grasp_4"/>
    <property type="match status" value="1"/>
</dbReference>
<dbReference type="PANTHER" id="PTHR43585:SF2">
    <property type="entry name" value="ATP-GRASP ENZYME FSQD"/>
    <property type="match status" value="1"/>
</dbReference>
<feature type="compositionally biased region" description="Basic and acidic residues" evidence="5">
    <location>
        <begin position="450"/>
        <end position="464"/>
    </location>
</feature>
<dbReference type="GO" id="GO:0016874">
    <property type="term" value="F:ligase activity"/>
    <property type="evidence" value="ECO:0007669"/>
    <property type="project" value="UniProtKB-KW"/>
</dbReference>
<dbReference type="InterPro" id="IPR052032">
    <property type="entry name" value="ATP-dep_AA_Ligase"/>
</dbReference>
<dbReference type="GO" id="GO:0046872">
    <property type="term" value="F:metal ion binding"/>
    <property type="evidence" value="ECO:0007669"/>
    <property type="project" value="InterPro"/>
</dbReference>
<keyword evidence="2 4" id="KW-0547">Nucleotide-binding</keyword>
<dbReference type="Gene3D" id="3.30.1490.20">
    <property type="entry name" value="ATP-grasp fold, A domain"/>
    <property type="match status" value="1"/>
</dbReference>